<dbReference type="EMBL" id="JASNWA010000009">
    <property type="protein sequence ID" value="KAK3169617.1"/>
    <property type="molecule type" value="Genomic_DNA"/>
</dbReference>
<evidence type="ECO:0000313" key="2">
    <source>
        <dbReference type="EMBL" id="KAK3169617.1"/>
    </source>
</evidence>
<sequence length="216" mass="23613">MGSHSTGLDVIEYNHPSARSKPKRPAELEEHLDVHFIDGDRIDPYVLHLELANSLGLEAVAKASTRNGIKGYTVTAARPFTSVSFDIYNDCLFTELGLSKAEIDQLVELSHTHIREKAASCKSPTLPFDFPTNHLLGETSRIRENLDDEQVLASMASDYAVRQDRDQVVITMVGDPGSASTLASISTAAPGIGDQVINVDNTSTRAVWEQGHRDQV</sequence>
<name>A0AAE0DGE6_9LECA</name>
<protein>
    <submittedName>
        <fullName evidence="2">Uncharacterized protein</fullName>
    </submittedName>
</protein>
<comment type="caution">
    <text evidence="2">The sequence shown here is derived from an EMBL/GenBank/DDBJ whole genome shotgun (WGS) entry which is preliminary data.</text>
</comment>
<proteinExistence type="predicted"/>
<evidence type="ECO:0000313" key="3">
    <source>
        <dbReference type="Proteomes" id="UP001276659"/>
    </source>
</evidence>
<dbReference type="Proteomes" id="UP001276659">
    <property type="component" value="Unassembled WGS sequence"/>
</dbReference>
<accession>A0AAE0DGE6</accession>
<evidence type="ECO:0000256" key="1">
    <source>
        <dbReference type="SAM" id="MobiDB-lite"/>
    </source>
</evidence>
<keyword evidence="3" id="KW-1185">Reference proteome</keyword>
<organism evidence="2 3">
    <name type="scientific">Lepraria neglecta</name>
    <dbReference type="NCBI Taxonomy" id="209136"/>
    <lineage>
        <taxon>Eukaryota</taxon>
        <taxon>Fungi</taxon>
        <taxon>Dikarya</taxon>
        <taxon>Ascomycota</taxon>
        <taxon>Pezizomycotina</taxon>
        <taxon>Lecanoromycetes</taxon>
        <taxon>OSLEUM clade</taxon>
        <taxon>Lecanoromycetidae</taxon>
        <taxon>Lecanorales</taxon>
        <taxon>Lecanorineae</taxon>
        <taxon>Stereocaulaceae</taxon>
        <taxon>Lepraria</taxon>
    </lineage>
</organism>
<dbReference type="AlphaFoldDB" id="A0AAE0DGE6"/>
<feature type="region of interest" description="Disordered" evidence="1">
    <location>
        <begin position="1"/>
        <end position="24"/>
    </location>
</feature>
<reference evidence="2" key="1">
    <citation type="submission" date="2022-11" db="EMBL/GenBank/DDBJ databases">
        <title>Chromosomal genome sequence assembly and mating type (MAT) locus characterization of the leprose asexual lichenized fungus Lepraria neglecta (Nyl.) Erichsen.</title>
        <authorList>
            <person name="Allen J.L."/>
            <person name="Pfeffer B."/>
        </authorList>
    </citation>
    <scope>NUCLEOTIDE SEQUENCE</scope>
    <source>
        <strain evidence="2">Allen 5258</strain>
    </source>
</reference>
<gene>
    <name evidence="2" type="ORF">OEA41_009001</name>
</gene>